<dbReference type="EMBL" id="CP046917">
    <property type="protein sequence ID" value="QGZ66941.1"/>
    <property type="molecule type" value="Genomic_DNA"/>
</dbReference>
<keyword evidence="1" id="KW-0812">Transmembrane</keyword>
<name>A0A7Z2GSD8_9BURK</name>
<keyword evidence="2" id="KW-0614">Plasmid</keyword>
<evidence type="ECO:0000313" key="2">
    <source>
        <dbReference type="EMBL" id="QGZ66941.1"/>
    </source>
</evidence>
<accession>A0A7Z2GSD8</accession>
<feature type="transmembrane region" description="Helical" evidence="1">
    <location>
        <begin position="123"/>
        <end position="144"/>
    </location>
</feature>
<keyword evidence="1" id="KW-0472">Membrane</keyword>
<keyword evidence="1" id="KW-1133">Transmembrane helix</keyword>
<organism evidence="2 3">
    <name type="scientific">Paraburkholderia acidisoli</name>
    <dbReference type="NCBI Taxonomy" id="2571748"/>
    <lineage>
        <taxon>Bacteria</taxon>
        <taxon>Pseudomonadati</taxon>
        <taxon>Pseudomonadota</taxon>
        <taxon>Betaproteobacteria</taxon>
        <taxon>Burkholderiales</taxon>
        <taxon>Burkholderiaceae</taxon>
        <taxon>Paraburkholderia</taxon>
    </lineage>
</organism>
<evidence type="ECO:0000313" key="3">
    <source>
        <dbReference type="Proteomes" id="UP000433577"/>
    </source>
</evidence>
<feature type="transmembrane region" description="Helical" evidence="1">
    <location>
        <begin position="50"/>
        <end position="71"/>
    </location>
</feature>
<sequence length="167" mass="18138">MKVILQFFTVVHGLMALFFTCGALMLIAIAARTGASAFDSRWDQAAALSVFEALGLLAGAVVAMQIAETIVEEEVIRDADVSAPTRVRRFVSRFLVVVVVALAIEGLVATFKALHQDPSQLRYAAWLIASNGLLLACWGGFIYLNRSAEELEPEAMADAKREDAKLH</sequence>
<keyword evidence="3" id="KW-1185">Reference proteome</keyword>
<evidence type="ECO:0000256" key="1">
    <source>
        <dbReference type="SAM" id="Phobius"/>
    </source>
</evidence>
<dbReference type="OrthoDB" id="5985722at2"/>
<proteinExistence type="predicted"/>
<dbReference type="AlphaFoldDB" id="A0A7Z2GSD8"/>
<geneLocation type="plasmid" evidence="2 3">
    <name>p1</name>
</geneLocation>
<feature type="transmembrane region" description="Helical" evidence="1">
    <location>
        <begin position="91"/>
        <end position="111"/>
    </location>
</feature>
<protein>
    <submittedName>
        <fullName evidence="2">Uncharacterized protein</fullName>
    </submittedName>
</protein>
<feature type="transmembrane region" description="Helical" evidence="1">
    <location>
        <begin position="7"/>
        <end position="30"/>
    </location>
</feature>
<dbReference type="KEGG" id="pacs:FAZ98_34435"/>
<gene>
    <name evidence="2" type="ORF">FAZ98_34435</name>
</gene>
<dbReference type="RefSeq" id="WP_158958771.1">
    <property type="nucleotide sequence ID" value="NZ_CP046917.1"/>
</dbReference>
<dbReference type="Proteomes" id="UP000433577">
    <property type="component" value="Plasmid p1"/>
</dbReference>
<reference evidence="2 3" key="1">
    <citation type="submission" date="2019-12" db="EMBL/GenBank/DDBJ databases">
        <title>Paraburkholderia acidiphila 7Q-K02 sp. nov and Paraburkholderia acidisoli DHF22 sp. nov., two strains isolated from forest soil.</title>
        <authorList>
            <person name="Gao Z."/>
            <person name="Qiu L."/>
        </authorList>
    </citation>
    <scope>NUCLEOTIDE SEQUENCE [LARGE SCALE GENOMIC DNA]</scope>
    <source>
        <strain evidence="2 3">DHF22</strain>
        <plasmid evidence="2 3">p1</plasmid>
    </source>
</reference>